<dbReference type="Proteomes" id="UP001175353">
    <property type="component" value="Unassembled WGS sequence"/>
</dbReference>
<feature type="compositionally biased region" description="Basic residues" evidence="1">
    <location>
        <begin position="1"/>
        <end position="12"/>
    </location>
</feature>
<evidence type="ECO:0000313" key="3">
    <source>
        <dbReference type="Proteomes" id="UP001175353"/>
    </source>
</evidence>
<reference evidence="2" key="1">
    <citation type="submission" date="2023-06" db="EMBL/GenBank/DDBJ databases">
        <title>Black Yeasts Isolated from many extreme environments.</title>
        <authorList>
            <person name="Coleine C."/>
            <person name="Stajich J.E."/>
            <person name="Selbmann L."/>
        </authorList>
    </citation>
    <scope>NUCLEOTIDE SEQUENCE</scope>
    <source>
        <strain evidence="2">CCFEE 5200</strain>
    </source>
</reference>
<feature type="compositionally biased region" description="Low complexity" evidence="1">
    <location>
        <begin position="13"/>
        <end position="23"/>
    </location>
</feature>
<protein>
    <submittedName>
        <fullName evidence="2">Uncharacterized protein</fullName>
    </submittedName>
</protein>
<keyword evidence="3" id="KW-1185">Reference proteome</keyword>
<organism evidence="2 3">
    <name type="scientific">Friedmanniomyces endolithicus</name>
    <dbReference type="NCBI Taxonomy" id="329885"/>
    <lineage>
        <taxon>Eukaryota</taxon>
        <taxon>Fungi</taxon>
        <taxon>Dikarya</taxon>
        <taxon>Ascomycota</taxon>
        <taxon>Pezizomycotina</taxon>
        <taxon>Dothideomycetes</taxon>
        <taxon>Dothideomycetidae</taxon>
        <taxon>Mycosphaerellales</taxon>
        <taxon>Teratosphaeriaceae</taxon>
        <taxon>Friedmanniomyces</taxon>
    </lineage>
</organism>
<feature type="non-terminal residue" evidence="2">
    <location>
        <position position="71"/>
    </location>
</feature>
<dbReference type="AlphaFoldDB" id="A0AAN6GXI8"/>
<proteinExistence type="predicted"/>
<evidence type="ECO:0000313" key="2">
    <source>
        <dbReference type="EMBL" id="KAK0949037.1"/>
    </source>
</evidence>
<feature type="region of interest" description="Disordered" evidence="1">
    <location>
        <begin position="1"/>
        <end position="29"/>
    </location>
</feature>
<evidence type="ECO:0000256" key="1">
    <source>
        <dbReference type="SAM" id="MobiDB-lite"/>
    </source>
</evidence>
<name>A0AAN6GXI8_9PEZI</name>
<feature type="region of interest" description="Disordered" evidence="1">
    <location>
        <begin position="47"/>
        <end position="71"/>
    </location>
</feature>
<feature type="non-terminal residue" evidence="2">
    <location>
        <position position="1"/>
    </location>
</feature>
<feature type="compositionally biased region" description="Basic residues" evidence="1">
    <location>
        <begin position="58"/>
        <end position="71"/>
    </location>
</feature>
<accession>A0AAN6GXI8</accession>
<gene>
    <name evidence="2" type="ORF">LTR91_026776</name>
</gene>
<sequence length="71" mass="8321">HRISRRRRRRTRMVSASARTSTRPPSLLTSHRYGFRSTVISTLDGLHRRTTRTTGLQRPRRASLPRRPRTG</sequence>
<comment type="caution">
    <text evidence="2">The sequence shown here is derived from an EMBL/GenBank/DDBJ whole genome shotgun (WGS) entry which is preliminary data.</text>
</comment>
<dbReference type="EMBL" id="JAUJLE010001447">
    <property type="protein sequence ID" value="KAK0949037.1"/>
    <property type="molecule type" value="Genomic_DNA"/>
</dbReference>